<reference evidence="2 3" key="1">
    <citation type="submission" date="2017-11" db="EMBL/GenBank/DDBJ databases">
        <title>The genome sequence of Pantoea rodasii DSM 26611.</title>
        <authorList>
            <person name="Gao J."/>
            <person name="Mao X."/>
            <person name="Sun J."/>
        </authorList>
    </citation>
    <scope>NUCLEOTIDE SEQUENCE [LARGE SCALE GENOMIC DNA]</scope>
    <source>
        <strain evidence="2 3">DSM 26611</strain>
    </source>
</reference>
<dbReference type="InterPro" id="IPR049945">
    <property type="entry name" value="AAA_22"/>
</dbReference>
<proteinExistence type="predicted"/>
<dbReference type="STRING" id="1076549.HA45_22270"/>
<dbReference type="Proteomes" id="UP000232062">
    <property type="component" value="Unassembled WGS sequence"/>
</dbReference>
<dbReference type="OrthoDB" id="9780149at2"/>
<name>A0A2M9WDA9_9GAMM</name>
<evidence type="ECO:0000313" key="2">
    <source>
        <dbReference type="EMBL" id="PJZ05525.1"/>
    </source>
</evidence>
<dbReference type="InterPro" id="IPR027417">
    <property type="entry name" value="P-loop_NTPase"/>
</dbReference>
<protein>
    <submittedName>
        <fullName evidence="2">AAA family ATPase</fullName>
    </submittedName>
</protein>
<dbReference type="AlphaFoldDB" id="A0A2M9WDA9"/>
<dbReference type="Gene3D" id="3.40.50.300">
    <property type="entry name" value="P-loop containing nucleotide triphosphate hydrolases"/>
    <property type="match status" value="1"/>
</dbReference>
<dbReference type="InterPro" id="IPR003593">
    <property type="entry name" value="AAA+_ATPase"/>
</dbReference>
<keyword evidence="3" id="KW-1185">Reference proteome</keyword>
<gene>
    <name evidence="2" type="ORF">PRCB_10810</name>
</gene>
<dbReference type="SMART" id="SM00382">
    <property type="entry name" value="AAA"/>
    <property type="match status" value="1"/>
</dbReference>
<comment type="caution">
    <text evidence="2">The sequence shown here is derived from an EMBL/GenBank/DDBJ whole genome shotgun (WGS) entry which is preliminary data.</text>
</comment>
<evidence type="ECO:0000313" key="3">
    <source>
        <dbReference type="Proteomes" id="UP000232062"/>
    </source>
</evidence>
<dbReference type="InterPro" id="IPR025662">
    <property type="entry name" value="Sigma_54_int_dom_ATP-bd_1"/>
</dbReference>
<accession>A0A2M9WDA9</accession>
<dbReference type="Pfam" id="PF13401">
    <property type="entry name" value="AAA_22"/>
    <property type="match status" value="1"/>
</dbReference>
<feature type="domain" description="AAA+ ATPase" evidence="1">
    <location>
        <begin position="36"/>
        <end position="159"/>
    </location>
</feature>
<dbReference type="GO" id="GO:0016887">
    <property type="term" value="F:ATP hydrolysis activity"/>
    <property type="evidence" value="ECO:0007669"/>
    <property type="project" value="InterPro"/>
</dbReference>
<dbReference type="CDD" id="cd00009">
    <property type="entry name" value="AAA"/>
    <property type="match status" value="1"/>
</dbReference>
<dbReference type="SUPFAM" id="SSF52540">
    <property type="entry name" value="P-loop containing nucleoside triphosphate hydrolases"/>
    <property type="match status" value="1"/>
</dbReference>
<dbReference type="EMBL" id="PIQI01000015">
    <property type="protein sequence ID" value="PJZ05525.1"/>
    <property type="molecule type" value="Genomic_DNA"/>
</dbReference>
<sequence>MENNMHTPVFTLTTEKMLQLSVEEHISVLARLWRKRKGHVYVQGETGTGKTTVARCVATQLKADFFSYELLSPEAFKAEQADIIARLAASRKKVLILDGFFPQHASHAFSTLLRELREQGVSLFIFSQESLVPGSPERHDDLNVSPDAFTTIAEFRYASRERHAVTLHQAK</sequence>
<dbReference type="PROSITE" id="PS00675">
    <property type="entry name" value="SIGMA54_INTERACT_1"/>
    <property type="match status" value="1"/>
</dbReference>
<organism evidence="2 3">
    <name type="scientific">Pantoea rodasii</name>
    <dbReference type="NCBI Taxonomy" id="1076549"/>
    <lineage>
        <taxon>Bacteria</taxon>
        <taxon>Pseudomonadati</taxon>
        <taxon>Pseudomonadota</taxon>
        <taxon>Gammaproteobacteria</taxon>
        <taxon>Enterobacterales</taxon>
        <taxon>Erwiniaceae</taxon>
        <taxon>Pantoea</taxon>
    </lineage>
</organism>
<dbReference type="RefSeq" id="WP_100701700.1">
    <property type="nucleotide sequence ID" value="NZ_MLFP01000036.1"/>
</dbReference>
<evidence type="ECO:0000259" key="1">
    <source>
        <dbReference type="SMART" id="SM00382"/>
    </source>
</evidence>